<evidence type="ECO:0000313" key="6">
    <source>
        <dbReference type="Proteomes" id="UP000041254"/>
    </source>
</evidence>
<keyword evidence="6" id="KW-1185">Reference proteome</keyword>
<feature type="compositionally biased region" description="Basic and acidic residues" evidence="2">
    <location>
        <begin position="273"/>
        <end position="283"/>
    </location>
</feature>
<dbReference type="Gene3D" id="1.10.30.10">
    <property type="entry name" value="High mobility group box domain"/>
    <property type="match status" value="1"/>
</dbReference>
<keyword evidence="1" id="KW-0539">Nucleus</keyword>
<dbReference type="GO" id="GO:0006325">
    <property type="term" value="P:chromatin organization"/>
    <property type="evidence" value="ECO:0007669"/>
    <property type="project" value="InterPro"/>
</dbReference>
<dbReference type="InParanoid" id="A0A0G4H102"/>
<dbReference type="InterPro" id="IPR044198">
    <property type="entry name" value="DEK"/>
</dbReference>
<dbReference type="AlphaFoldDB" id="A0A0G4H102"/>
<organism evidence="5 6">
    <name type="scientific">Vitrella brassicaformis (strain CCMP3155)</name>
    <dbReference type="NCBI Taxonomy" id="1169540"/>
    <lineage>
        <taxon>Eukaryota</taxon>
        <taxon>Sar</taxon>
        <taxon>Alveolata</taxon>
        <taxon>Colpodellida</taxon>
        <taxon>Vitrellaceae</taxon>
        <taxon>Vitrella</taxon>
    </lineage>
</organism>
<keyword evidence="1" id="KW-0238">DNA-binding</keyword>
<dbReference type="InterPro" id="IPR036910">
    <property type="entry name" value="HMG_box_dom_sf"/>
</dbReference>
<dbReference type="VEuPathDB" id="CryptoDB:Vbra_6489"/>
<reference evidence="5 6" key="1">
    <citation type="submission" date="2014-11" db="EMBL/GenBank/DDBJ databases">
        <authorList>
            <person name="Zhu J."/>
            <person name="Qi W."/>
            <person name="Song R."/>
        </authorList>
    </citation>
    <scope>NUCLEOTIDE SEQUENCE [LARGE SCALE GENOMIC DNA]</scope>
</reference>
<dbReference type="PROSITE" id="PS50118">
    <property type="entry name" value="HMG_BOX_2"/>
    <property type="match status" value="1"/>
</dbReference>
<feature type="compositionally biased region" description="Basic and acidic residues" evidence="2">
    <location>
        <begin position="84"/>
        <end position="93"/>
    </location>
</feature>
<sequence>MEGADEAKQTEAKAAETSSVEAPAAMVNGTEDKKSAGEKKRKAAEGAGASSAAAAAVADKGDRPRRGKEKAEGFYKPSAQVARGLHEDEEPKEKKGHLIPKGKGEKLGSLMDPKAWKHIADENIKKFHRCLYNTDGTKTTRKPEISKWTGISGEKGTATQEDLERRLKTATVKQLQDICTIVGLTHSGTKDELSSELAEFLSCPKGDFAGKKLHSTGGKKSSKKSGKTSSKASSAKSKGGSGVKRPPGKFILFCNERRAAVKQEMEAEGVDAAPKEINKRLGEEWNDMDDDEKKPYKDKAEELLAAWKQSTGGGSSSKKGKKGEGDEDDEDEGEEDENERTDEDEEAEPAAAAGGGGGGGAKDEEMKDEGGEEEEQADEAKAGAAEAAAKKEGGEEGEGEGEGTEEPEAKRARTVTGNTTEDGAPAAAAAAKAEGGEGDAPAGGDVEQPGAAAAGAPDADMTAA</sequence>
<feature type="region of interest" description="Disordered" evidence="2">
    <location>
        <begin position="262"/>
        <end position="464"/>
    </location>
</feature>
<dbReference type="Proteomes" id="UP000041254">
    <property type="component" value="Unassembled WGS sequence"/>
</dbReference>
<evidence type="ECO:0000256" key="2">
    <source>
        <dbReference type="SAM" id="MobiDB-lite"/>
    </source>
</evidence>
<dbReference type="GO" id="GO:0042393">
    <property type="term" value="F:histone binding"/>
    <property type="evidence" value="ECO:0007669"/>
    <property type="project" value="TreeGrafter"/>
</dbReference>
<feature type="compositionally biased region" description="Low complexity" evidence="2">
    <location>
        <begin position="421"/>
        <end position="464"/>
    </location>
</feature>
<dbReference type="InterPro" id="IPR009071">
    <property type="entry name" value="HMG_box_dom"/>
</dbReference>
<name>A0A0G4H102_VITBC</name>
<dbReference type="GO" id="GO:0005634">
    <property type="term" value="C:nucleus"/>
    <property type="evidence" value="ECO:0007669"/>
    <property type="project" value="UniProtKB-UniRule"/>
</dbReference>
<dbReference type="PANTHER" id="PTHR13468">
    <property type="entry name" value="DEK PROTEIN"/>
    <property type="match status" value="1"/>
</dbReference>
<protein>
    <recommendedName>
        <fullName evidence="7">HMG box domain-containing protein</fullName>
    </recommendedName>
</protein>
<feature type="domain" description="SAP" evidence="4">
    <location>
        <begin position="167"/>
        <end position="201"/>
    </location>
</feature>
<dbReference type="OrthoDB" id="1919336at2759"/>
<dbReference type="SMART" id="SM00398">
    <property type="entry name" value="HMG"/>
    <property type="match status" value="1"/>
</dbReference>
<feature type="DNA-binding region" description="HMG box" evidence="1">
    <location>
        <begin position="243"/>
        <end position="302"/>
    </location>
</feature>
<gene>
    <name evidence="5" type="ORF">Vbra_6489</name>
</gene>
<dbReference type="SUPFAM" id="SSF47095">
    <property type="entry name" value="HMG-box"/>
    <property type="match status" value="1"/>
</dbReference>
<feature type="region of interest" description="Disordered" evidence="2">
    <location>
        <begin position="207"/>
        <end position="249"/>
    </location>
</feature>
<evidence type="ECO:0000259" key="4">
    <source>
        <dbReference type="PROSITE" id="PS50800"/>
    </source>
</evidence>
<dbReference type="InterPro" id="IPR036361">
    <property type="entry name" value="SAP_dom_sf"/>
</dbReference>
<dbReference type="OMA" id="MKQMCER"/>
<dbReference type="GO" id="GO:2000779">
    <property type="term" value="P:regulation of double-strand break repair"/>
    <property type="evidence" value="ECO:0007669"/>
    <property type="project" value="TreeGrafter"/>
</dbReference>
<dbReference type="GO" id="GO:0003677">
    <property type="term" value="F:DNA binding"/>
    <property type="evidence" value="ECO:0007669"/>
    <property type="project" value="UniProtKB-UniRule"/>
</dbReference>
<feature type="compositionally biased region" description="Basic and acidic residues" evidence="2">
    <location>
        <begin position="291"/>
        <end position="302"/>
    </location>
</feature>
<feature type="compositionally biased region" description="Basic and acidic residues" evidence="2">
    <location>
        <begin position="1"/>
        <end position="14"/>
    </location>
</feature>
<feature type="region of interest" description="Disordered" evidence="2">
    <location>
        <begin position="135"/>
        <end position="162"/>
    </location>
</feature>
<feature type="domain" description="HMG box" evidence="3">
    <location>
        <begin position="243"/>
        <end position="302"/>
    </location>
</feature>
<accession>A0A0G4H102</accession>
<evidence type="ECO:0008006" key="7">
    <source>
        <dbReference type="Google" id="ProtNLM"/>
    </source>
</evidence>
<dbReference type="PANTHER" id="PTHR13468:SF1">
    <property type="entry name" value="PROTEIN DEK"/>
    <property type="match status" value="1"/>
</dbReference>
<feature type="compositionally biased region" description="Low complexity" evidence="2">
    <location>
        <begin position="227"/>
        <end position="238"/>
    </location>
</feature>
<feature type="compositionally biased region" description="Acidic residues" evidence="2">
    <location>
        <begin position="395"/>
        <end position="406"/>
    </location>
</feature>
<dbReference type="Pfam" id="PF00505">
    <property type="entry name" value="HMG_box"/>
    <property type="match status" value="1"/>
</dbReference>
<feature type="compositionally biased region" description="Acidic residues" evidence="2">
    <location>
        <begin position="325"/>
        <end position="348"/>
    </location>
</feature>
<evidence type="ECO:0000256" key="1">
    <source>
        <dbReference type="PROSITE-ProRule" id="PRU00267"/>
    </source>
</evidence>
<feature type="region of interest" description="Disordered" evidence="2">
    <location>
        <begin position="1"/>
        <end position="110"/>
    </location>
</feature>
<dbReference type="EMBL" id="CDMY01000929">
    <property type="protein sequence ID" value="CEM37221.1"/>
    <property type="molecule type" value="Genomic_DNA"/>
</dbReference>
<dbReference type="STRING" id="1169540.A0A0G4H102"/>
<feature type="compositionally biased region" description="Low complexity" evidence="2">
    <location>
        <begin position="45"/>
        <end position="58"/>
    </location>
</feature>
<feature type="compositionally biased region" description="Basic and acidic residues" evidence="2">
    <location>
        <begin position="59"/>
        <end position="73"/>
    </location>
</feature>
<dbReference type="PROSITE" id="PS50800">
    <property type="entry name" value="SAP"/>
    <property type="match status" value="1"/>
</dbReference>
<dbReference type="InterPro" id="IPR003034">
    <property type="entry name" value="SAP_dom"/>
</dbReference>
<proteinExistence type="predicted"/>
<evidence type="ECO:0000259" key="3">
    <source>
        <dbReference type="PROSITE" id="PS50118"/>
    </source>
</evidence>
<dbReference type="SUPFAM" id="SSF68906">
    <property type="entry name" value="SAP domain"/>
    <property type="match status" value="1"/>
</dbReference>
<evidence type="ECO:0000313" key="5">
    <source>
        <dbReference type="EMBL" id="CEM37221.1"/>
    </source>
</evidence>